<dbReference type="SUPFAM" id="SSF56112">
    <property type="entry name" value="Protein kinase-like (PK-like)"/>
    <property type="match status" value="1"/>
</dbReference>
<dbReference type="InterPro" id="IPR000719">
    <property type="entry name" value="Prot_kinase_dom"/>
</dbReference>
<name>A0A835US06_VANPL</name>
<dbReference type="PANTHER" id="PTHR48016">
    <property type="entry name" value="MAP KINASE KINASE KINASE SSK2-RELATED-RELATED"/>
    <property type="match status" value="1"/>
</dbReference>
<keyword evidence="5" id="KW-0418">Kinase</keyword>
<evidence type="ECO:0000256" key="6">
    <source>
        <dbReference type="ARBA" id="ARBA00022840"/>
    </source>
</evidence>
<dbReference type="AlphaFoldDB" id="A0A835US06"/>
<dbReference type="GO" id="GO:0005524">
    <property type="term" value="F:ATP binding"/>
    <property type="evidence" value="ECO:0007669"/>
    <property type="project" value="UniProtKB-KW"/>
</dbReference>
<feature type="domain" description="Protein kinase" evidence="7">
    <location>
        <begin position="1"/>
        <end position="234"/>
    </location>
</feature>
<evidence type="ECO:0000256" key="5">
    <source>
        <dbReference type="ARBA" id="ARBA00022777"/>
    </source>
</evidence>
<keyword evidence="9" id="KW-1185">Reference proteome</keyword>
<evidence type="ECO:0000313" key="9">
    <source>
        <dbReference type="Proteomes" id="UP000636800"/>
    </source>
</evidence>
<comment type="similarity">
    <text evidence="1">Belongs to the protein kinase superfamily. STE Ser/Thr protein kinase family. MAP kinase kinase kinase subfamily.</text>
</comment>
<dbReference type="PROSITE" id="PS50011">
    <property type="entry name" value="PROTEIN_KINASE_DOM"/>
    <property type="match status" value="1"/>
</dbReference>
<dbReference type="Proteomes" id="UP000636800">
    <property type="component" value="Unassembled WGS sequence"/>
</dbReference>
<evidence type="ECO:0000256" key="3">
    <source>
        <dbReference type="ARBA" id="ARBA00022679"/>
    </source>
</evidence>
<dbReference type="EMBL" id="JADCNL010000008">
    <property type="protein sequence ID" value="KAG0469601.1"/>
    <property type="molecule type" value="Genomic_DNA"/>
</dbReference>
<dbReference type="PANTHER" id="PTHR48016:SF29">
    <property type="entry name" value="MITOGEN-ACTIVATED PROTEIN KINASE KINASE KINASE 1-RELATED"/>
    <property type="match status" value="1"/>
</dbReference>
<evidence type="ECO:0000313" key="8">
    <source>
        <dbReference type="EMBL" id="KAG0469601.1"/>
    </source>
</evidence>
<organism evidence="8 9">
    <name type="scientific">Vanilla planifolia</name>
    <name type="common">Vanilla</name>
    <dbReference type="NCBI Taxonomy" id="51239"/>
    <lineage>
        <taxon>Eukaryota</taxon>
        <taxon>Viridiplantae</taxon>
        <taxon>Streptophyta</taxon>
        <taxon>Embryophyta</taxon>
        <taxon>Tracheophyta</taxon>
        <taxon>Spermatophyta</taxon>
        <taxon>Magnoliopsida</taxon>
        <taxon>Liliopsida</taxon>
        <taxon>Asparagales</taxon>
        <taxon>Orchidaceae</taxon>
        <taxon>Vanilloideae</taxon>
        <taxon>Vanilleae</taxon>
        <taxon>Vanilla</taxon>
    </lineage>
</organism>
<evidence type="ECO:0000256" key="4">
    <source>
        <dbReference type="ARBA" id="ARBA00022741"/>
    </source>
</evidence>
<dbReference type="Gene3D" id="1.10.510.10">
    <property type="entry name" value="Transferase(Phosphotransferase) domain 1"/>
    <property type="match status" value="1"/>
</dbReference>
<dbReference type="Pfam" id="PF00069">
    <property type="entry name" value="Pkinase"/>
    <property type="match status" value="1"/>
</dbReference>
<sequence length="234" mass="25741">MFQENVVFIMLKLIIKHDSVGSGYKDIKCANILVHANGSVKLADFGLAKEITDLNLLKSCKGSVYWMALRLGFYVIVKSISVIHPKKTYGCPADIWSPVCTVLEMLTSKILFQMQSGNMLSTRSVTAFNLRYLLTYREMHGIHRTMRSGGSGVPADGPRASAAPFVRRATNVIHSEENESRTILLDVEERSSRNFGRRSCLSTPSSGFFGVGSRLHTEVCGSLGNGDYGRLGLA</sequence>
<dbReference type="GO" id="GO:0004709">
    <property type="term" value="F:MAP kinase kinase kinase activity"/>
    <property type="evidence" value="ECO:0007669"/>
    <property type="project" value="TreeGrafter"/>
</dbReference>
<keyword evidence="3" id="KW-0808">Transferase</keyword>
<dbReference type="GO" id="GO:0005737">
    <property type="term" value="C:cytoplasm"/>
    <property type="evidence" value="ECO:0007669"/>
    <property type="project" value="TreeGrafter"/>
</dbReference>
<dbReference type="InterPro" id="IPR011009">
    <property type="entry name" value="Kinase-like_dom_sf"/>
</dbReference>
<evidence type="ECO:0000259" key="7">
    <source>
        <dbReference type="PROSITE" id="PS50011"/>
    </source>
</evidence>
<keyword evidence="4" id="KW-0547">Nucleotide-binding</keyword>
<evidence type="ECO:0000256" key="1">
    <source>
        <dbReference type="ARBA" id="ARBA00006529"/>
    </source>
</evidence>
<comment type="caution">
    <text evidence="8">The sequence shown here is derived from an EMBL/GenBank/DDBJ whole genome shotgun (WGS) entry which is preliminary data.</text>
</comment>
<gene>
    <name evidence="8" type="ORF">HPP92_016301</name>
</gene>
<evidence type="ECO:0000256" key="2">
    <source>
        <dbReference type="ARBA" id="ARBA00022527"/>
    </source>
</evidence>
<accession>A0A835US06</accession>
<protein>
    <recommendedName>
        <fullName evidence="7">Protein kinase domain-containing protein</fullName>
    </recommendedName>
</protein>
<keyword evidence="2" id="KW-0723">Serine/threonine-protein kinase</keyword>
<keyword evidence="6" id="KW-0067">ATP-binding</keyword>
<reference evidence="8 9" key="1">
    <citation type="journal article" date="2020" name="Nat. Food">
        <title>A phased Vanilla planifolia genome enables genetic improvement of flavour and production.</title>
        <authorList>
            <person name="Hasing T."/>
            <person name="Tang H."/>
            <person name="Brym M."/>
            <person name="Khazi F."/>
            <person name="Huang T."/>
            <person name="Chambers A.H."/>
        </authorList>
    </citation>
    <scope>NUCLEOTIDE SEQUENCE [LARGE SCALE GENOMIC DNA]</scope>
    <source>
        <tissue evidence="8">Leaf</tissue>
    </source>
</reference>
<proteinExistence type="inferred from homology"/>
<dbReference type="InterPro" id="IPR050538">
    <property type="entry name" value="MAP_kinase_kinase_kinase"/>
</dbReference>